<dbReference type="InterPro" id="IPR035969">
    <property type="entry name" value="Rab-GAP_TBC_sf"/>
</dbReference>
<accession>A0AAW2IHN6</accession>
<keyword evidence="6" id="KW-0963">Cytoplasm</keyword>
<dbReference type="Gene3D" id="1.10.8.680">
    <property type="entry name" value="Ypt/Rab-GAP domain of gyp1p, domain 2"/>
    <property type="match status" value="1"/>
</dbReference>
<evidence type="ECO:0000313" key="12">
    <source>
        <dbReference type="EMBL" id="KAL0281308.1"/>
    </source>
</evidence>
<dbReference type="GO" id="GO:0031410">
    <property type="term" value="C:cytoplasmic vesicle"/>
    <property type="evidence" value="ECO:0007669"/>
    <property type="project" value="UniProtKB-SubCell"/>
</dbReference>
<keyword evidence="5" id="KW-0343">GTPase activation</keyword>
<reference evidence="12" key="1">
    <citation type="journal article" date="2024" name="Gigascience">
        <title>Chromosome-level genome of the poultry shaft louse Menopon gallinae provides insight into the host-switching and adaptive evolution of parasitic lice.</title>
        <authorList>
            <person name="Xu Y."/>
            <person name="Ma L."/>
            <person name="Liu S."/>
            <person name="Liang Y."/>
            <person name="Liu Q."/>
            <person name="He Z."/>
            <person name="Tian L."/>
            <person name="Duan Y."/>
            <person name="Cai W."/>
            <person name="Li H."/>
            <person name="Song F."/>
        </authorList>
    </citation>
    <scope>NUCLEOTIDE SEQUENCE</scope>
    <source>
        <strain evidence="12">Cailab_2023a</strain>
    </source>
</reference>
<evidence type="ECO:0000256" key="8">
    <source>
        <dbReference type="ARBA" id="ARBA00023228"/>
    </source>
</evidence>
<gene>
    <name evidence="12" type="ORF">PYX00_002335</name>
</gene>
<dbReference type="Gene3D" id="1.10.472.80">
    <property type="entry name" value="Ypt/Rab-GAP domain of gyp1p, domain 3"/>
    <property type="match status" value="1"/>
</dbReference>
<name>A0AAW2IHN6_9NEOP</name>
<evidence type="ECO:0000256" key="3">
    <source>
        <dbReference type="ARBA" id="ARBA00004656"/>
    </source>
</evidence>
<evidence type="ECO:0000256" key="6">
    <source>
        <dbReference type="ARBA" id="ARBA00022490"/>
    </source>
</evidence>
<evidence type="ECO:0000256" key="1">
    <source>
        <dbReference type="ARBA" id="ARBA00004514"/>
    </source>
</evidence>
<evidence type="ECO:0000256" key="9">
    <source>
        <dbReference type="ARBA" id="ARBA00023329"/>
    </source>
</evidence>
<evidence type="ECO:0000256" key="10">
    <source>
        <dbReference type="ARBA" id="ARBA00046045"/>
    </source>
</evidence>
<evidence type="ECO:0000256" key="4">
    <source>
        <dbReference type="ARBA" id="ARBA00015455"/>
    </source>
</evidence>
<evidence type="ECO:0000256" key="7">
    <source>
        <dbReference type="ARBA" id="ARBA00023136"/>
    </source>
</evidence>
<proteinExistence type="predicted"/>
<comment type="subcellular location">
    <subcellularLocation>
        <location evidence="1">Cytoplasm</location>
        <location evidence="1">Cytosol</location>
    </subcellularLocation>
    <subcellularLocation>
        <location evidence="2">Cytoplasmic vesicle</location>
    </subcellularLocation>
    <subcellularLocation>
        <location evidence="3">Lysosome membrane</location>
    </subcellularLocation>
</comment>
<dbReference type="GO" id="GO:0005765">
    <property type="term" value="C:lysosomal membrane"/>
    <property type="evidence" value="ECO:0007669"/>
    <property type="project" value="UniProtKB-SubCell"/>
</dbReference>
<keyword evidence="8" id="KW-0458">Lysosome</keyword>
<keyword evidence="7" id="KW-0472">Membrane</keyword>
<dbReference type="GO" id="GO:0005829">
    <property type="term" value="C:cytosol"/>
    <property type="evidence" value="ECO:0007669"/>
    <property type="project" value="UniProtKB-SubCell"/>
</dbReference>
<comment type="caution">
    <text evidence="12">The sequence shown here is derived from an EMBL/GenBank/DDBJ whole genome shotgun (WGS) entry which is preliminary data.</text>
</comment>
<keyword evidence="9" id="KW-0968">Cytoplasmic vesicle</keyword>
<evidence type="ECO:0000256" key="5">
    <source>
        <dbReference type="ARBA" id="ARBA00022468"/>
    </source>
</evidence>
<dbReference type="SUPFAM" id="SSF47923">
    <property type="entry name" value="Ypt/Rab-GAP domain of gyp1p"/>
    <property type="match status" value="1"/>
</dbReference>
<protein>
    <recommendedName>
        <fullName evidence="4">TBC1 domain family member 7</fullName>
    </recommendedName>
</protein>
<dbReference type="InterPro" id="IPR043039">
    <property type="entry name" value="TBC1D7_dom2"/>
</dbReference>
<evidence type="ECO:0000256" key="2">
    <source>
        <dbReference type="ARBA" id="ARBA00004541"/>
    </source>
</evidence>
<organism evidence="12">
    <name type="scientific">Menopon gallinae</name>
    <name type="common">poultry shaft louse</name>
    <dbReference type="NCBI Taxonomy" id="328185"/>
    <lineage>
        <taxon>Eukaryota</taxon>
        <taxon>Metazoa</taxon>
        <taxon>Ecdysozoa</taxon>
        <taxon>Arthropoda</taxon>
        <taxon>Hexapoda</taxon>
        <taxon>Insecta</taxon>
        <taxon>Pterygota</taxon>
        <taxon>Neoptera</taxon>
        <taxon>Paraneoptera</taxon>
        <taxon>Psocodea</taxon>
        <taxon>Troctomorpha</taxon>
        <taxon>Phthiraptera</taxon>
        <taxon>Amblycera</taxon>
        <taxon>Menoponidae</taxon>
        <taxon>Menopon</taxon>
    </lineage>
</organism>
<dbReference type="PANTHER" id="PTHR13530">
    <property type="entry name" value="TBC1 DOMAIN FAMILY MEMBER 7"/>
    <property type="match status" value="1"/>
</dbReference>
<dbReference type="EMBL" id="JARGDH010000001">
    <property type="protein sequence ID" value="KAL0281308.1"/>
    <property type="molecule type" value="Genomic_DNA"/>
</dbReference>
<dbReference type="GO" id="GO:0032007">
    <property type="term" value="P:negative regulation of TOR signaling"/>
    <property type="evidence" value="ECO:0007669"/>
    <property type="project" value="TreeGrafter"/>
</dbReference>
<dbReference type="PANTHER" id="PTHR13530:SF3">
    <property type="entry name" value="TBC1 DOMAIN FAMILY MEMBER 7"/>
    <property type="match status" value="1"/>
</dbReference>
<dbReference type="PROSITE" id="PS50086">
    <property type="entry name" value="TBC_RABGAP"/>
    <property type="match status" value="1"/>
</dbReference>
<dbReference type="InterPro" id="IPR039842">
    <property type="entry name" value="TBC1D7"/>
</dbReference>
<dbReference type="GO" id="GO:0005096">
    <property type="term" value="F:GTPase activator activity"/>
    <property type="evidence" value="ECO:0007669"/>
    <property type="project" value="UniProtKB-KW"/>
</dbReference>
<dbReference type="AlphaFoldDB" id="A0AAW2IHN6"/>
<feature type="domain" description="Rab-GAP TBC" evidence="11">
    <location>
        <begin position="50"/>
        <end position="231"/>
    </location>
</feature>
<comment type="function">
    <text evidence="10">Non-catalytic component of the TSC-TBC complex, a multiprotein complex that acts as a negative regulator of the canonical mTORC1 complex, an evolutionarily conserved central nutrient sensor that stimulates anabolic reactions and macromolecule biosynthesis to promote cellular biomass generation and growth. The TSC-TBC complex acts as a GTPase-activating protein (GAP) for the small GTPase RHEB, a direct activator of the protein kinase activity of mTORC1. In absence of nutrients, the TSC-TBC complex inhibits mTORC1, thereby preventing phosphorylation of ribosomal protein S6 kinase (RPS6KB1 and RPS6KB2) and EIF4EBP1 (4E-BP1) by the mTORC1 signaling. The TSC-TBC complex is inactivated in response to nutrients, relieving inhibition of mTORC1.</text>
</comment>
<evidence type="ECO:0000259" key="11">
    <source>
        <dbReference type="PROSITE" id="PS50086"/>
    </source>
</evidence>
<dbReference type="InterPro" id="IPR000195">
    <property type="entry name" value="Rab-GAP-TBC_dom"/>
</dbReference>
<dbReference type="Gene3D" id="1.10.10.750">
    <property type="entry name" value="Ypt/Rab-GAP domain of gyp1p, domain 1"/>
    <property type="match status" value="1"/>
</dbReference>
<sequence length="304" mass="35189">MMTADERNFRSSYYEKVGFRNVEEKKSLEILLKDNPPDCIKLKQFCLRFTVPGLYRNLLWKLLLNVTPRYMNNLKFVTAQRTEVYEELVRALQVMKLINNDTPKPDLFLLMWLLETGQLKFDLNLQMDDMVFKGFTAISNSLIKIFDDDVDTYWISKGFYTSVKNFHDCIPKLVEASKTILEREDKVLFKHLSELGIFDGSEIAISFNCLFADILHETALVKIWDKIVGGSFKILPFVAVILFTTLRRNLLNITCKSTVFDELKGITEEISEVIANKAIELWQQYGSLLVIGDTHKEKINADNS</sequence>